<proteinExistence type="predicted"/>
<reference evidence="2" key="1">
    <citation type="submission" date="2023-03" db="EMBL/GenBank/DDBJ databases">
        <title>Massive genome expansion in bonnet fungi (Mycena s.s.) driven by repeated elements and novel gene families across ecological guilds.</title>
        <authorList>
            <consortium name="Lawrence Berkeley National Laboratory"/>
            <person name="Harder C.B."/>
            <person name="Miyauchi S."/>
            <person name="Viragh M."/>
            <person name="Kuo A."/>
            <person name="Thoen E."/>
            <person name="Andreopoulos B."/>
            <person name="Lu D."/>
            <person name="Skrede I."/>
            <person name="Drula E."/>
            <person name="Henrissat B."/>
            <person name="Morin E."/>
            <person name="Kohler A."/>
            <person name="Barry K."/>
            <person name="LaButti K."/>
            <person name="Morin E."/>
            <person name="Salamov A."/>
            <person name="Lipzen A."/>
            <person name="Mereny Z."/>
            <person name="Hegedus B."/>
            <person name="Baldrian P."/>
            <person name="Stursova M."/>
            <person name="Weitz H."/>
            <person name="Taylor A."/>
            <person name="Grigoriev I.V."/>
            <person name="Nagy L.G."/>
            <person name="Martin F."/>
            <person name="Kauserud H."/>
        </authorList>
    </citation>
    <scope>NUCLEOTIDE SEQUENCE</scope>
    <source>
        <strain evidence="2">CBHHK200</strain>
    </source>
</reference>
<sequence>MLVELVRLWIFFLSVKTARMAGIQYDKPGSVFHVTMWVWWPIHSSSRRNFKVINALSLPAPIGPSESSSV</sequence>
<feature type="signal peptide" evidence="1">
    <location>
        <begin position="1"/>
        <end position="20"/>
    </location>
</feature>
<dbReference type="Proteomes" id="UP001218188">
    <property type="component" value="Unassembled WGS sequence"/>
</dbReference>
<feature type="chain" id="PRO_5042203878" description="Secreted protein" evidence="1">
    <location>
        <begin position="21"/>
        <end position="70"/>
    </location>
</feature>
<evidence type="ECO:0000313" key="2">
    <source>
        <dbReference type="EMBL" id="KAJ7019808.1"/>
    </source>
</evidence>
<organism evidence="2 3">
    <name type="scientific">Mycena alexandri</name>
    <dbReference type="NCBI Taxonomy" id="1745969"/>
    <lineage>
        <taxon>Eukaryota</taxon>
        <taxon>Fungi</taxon>
        <taxon>Dikarya</taxon>
        <taxon>Basidiomycota</taxon>
        <taxon>Agaricomycotina</taxon>
        <taxon>Agaricomycetes</taxon>
        <taxon>Agaricomycetidae</taxon>
        <taxon>Agaricales</taxon>
        <taxon>Marasmiineae</taxon>
        <taxon>Mycenaceae</taxon>
        <taxon>Mycena</taxon>
    </lineage>
</organism>
<evidence type="ECO:0000256" key="1">
    <source>
        <dbReference type="SAM" id="SignalP"/>
    </source>
</evidence>
<accession>A0AAD6WMH8</accession>
<dbReference type="AlphaFoldDB" id="A0AAD6WMH8"/>
<evidence type="ECO:0000313" key="3">
    <source>
        <dbReference type="Proteomes" id="UP001218188"/>
    </source>
</evidence>
<protein>
    <recommendedName>
        <fullName evidence="4">Secreted protein</fullName>
    </recommendedName>
</protein>
<name>A0AAD6WMH8_9AGAR</name>
<evidence type="ECO:0008006" key="4">
    <source>
        <dbReference type="Google" id="ProtNLM"/>
    </source>
</evidence>
<gene>
    <name evidence="2" type="ORF">C8F04DRAFT_327927</name>
</gene>
<comment type="caution">
    <text evidence="2">The sequence shown here is derived from an EMBL/GenBank/DDBJ whole genome shotgun (WGS) entry which is preliminary data.</text>
</comment>
<dbReference type="EMBL" id="JARJCM010000283">
    <property type="protein sequence ID" value="KAJ7019808.1"/>
    <property type="molecule type" value="Genomic_DNA"/>
</dbReference>
<keyword evidence="3" id="KW-1185">Reference proteome</keyword>
<keyword evidence="1" id="KW-0732">Signal</keyword>